<reference evidence="1" key="2">
    <citation type="journal article" date="2022" name="Microbiol. Resour. Announc.">
        <title>Metagenome Sequencing to Explore Phylogenomics of Terrestrial Cyanobacteria.</title>
        <authorList>
            <person name="Ward R.D."/>
            <person name="Stajich J.E."/>
            <person name="Johansen J.R."/>
            <person name="Huntemann M."/>
            <person name="Clum A."/>
            <person name="Foster B."/>
            <person name="Foster B."/>
            <person name="Roux S."/>
            <person name="Palaniappan K."/>
            <person name="Varghese N."/>
            <person name="Mukherjee S."/>
            <person name="Reddy T.B.K."/>
            <person name="Daum C."/>
            <person name="Copeland A."/>
            <person name="Chen I.A."/>
            <person name="Ivanova N.N."/>
            <person name="Kyrpides N.C."/>
            <person name="Shapiro N."/>
            <person name="Eloe-Fadrosh E.A."/>
            <person name="Pietrasiak N."/>
        </authorList>
    </citation>
    <scope>NUCLEOTIDE SEQUENCE</scope>
    <source>
        <strain evidence="1">HA4357-MV3</strain>
    </source>
</reference>
<comment type="caution">
    <text evidence="1">The sequence shown here is derived from an EMBL/GenBank/DDBJ whole genome shotgun (WGS) entry which is preliminary data.</text>
</comment>
<accession>A0A9E3H4T5</accession>
<dbReference type="AlphaFoldDB" id="A0A9E3H4T5"/>
<gene>
    <name evidence="1" type="ORF">KME28_03005</name>
</gene>
<dbReference type="EMBL" id="JAHHHW010000028">
    <property type="protein sequence ID" value="MBW4430733.1"/>
    <property type="molecule type" value="Genomic_DNA"/>
</dbReference>
<evidence type="ECO:0000313" key="1">
    <source>
        <dbReference type="EMBL" id="MBW4430733.1"/>
    </source>
</evidence>
<proteinExistence type="predicted"/>
<organism evidence="1 2">
    <name type="scientific">Pelatocladus maniniholoensis HA4357-MV3</name>
    <dbReference type="NCBI Taxonomy" id="1117104"/>
    <lineage>
        <taxon>Bacteria</taxon>
        <taxon>Bacillati</taxon>
        <taxon>Cyanobacteriota</taxon>
        <taxon>Cyanophyceae</taxon>
        <taxon>Nostocales</taxon>
        <taxon>Nostocaceae</taxon>
        <taxon>Pelatocladus</taxon>
    </lineage>
</organism>
<dbReference type="Proteomes" id="UP000813215">
    <property type="component" value="Unassembled WGS sequence"/>
</dbReference>
<protein>
    <submittedName>
        <fullName evidence="1">Uncharacterized protein</fullName>
    </submittedName>
</protein>
<name>A0A9E3H4T5_9NOST</name>
<reference evidence="1" key="1">
    <citation type="submission" date="2021-05" db="EMBL/GenBank/DDBJ databases">
        <authorList>
            <person name="Pietrasiak N."/>
            <person name="Ward R."/>
            <person name="Stajich J.E."/>
            <person name="Kurbessoian T."/>
        </authorList>
    </citation>
    <scope>NUCLEOTIDE SEQUENCE</scope>
    <source>
        <strain evidence="1">HA4357-MV3</strain>
    </source>
</reference>
<evidence type="ECO:0000313" key="2">
    <source>
        <dbReference type="Proteomes" id="UP000813215"/>
    </source>
</evidence>
<sequence length="72" mass="8234">MIQIVPETSSIFWAKNPDLRSPLVDTFCDRGNVRFHRTQITFTTQPTILGVRVQRSCWTPDKCSMIFTATTA</sequence>